<name>A0A2M9CT09_9BACT</name>
<dbReference type="SUPFAM" id="SSF48452">
    <property type="entry name" value="TPR-like"/>
    <property type="match status" value="1"/>
</dbReference>
<gene>
    <name evidence="2" type="ORF">BXY57_0612</name>
</gene>
<sequence length="723" mass="81488">MKQYPFILLIMCLIWGMGFSNLLKAQQPTKKEMEDMQKMMEQMKNDPDMQKAMKQFGIDSKSIDKLMNNPSNISSNSYYEFDEFQVPKKNVSRINAIPALKINNSNLPEYLRIAQKCVEASLNTEQLKMVHQLLSYASSSPDTLAYMASGLWMSGLYLPATYVMAEASRLKPNVTNLNNFSAFLVMTGAEELALPVLQKLNRENPKNRYILNNIGQAWFGLGDLDNAIKYLDSTILIFPTHSQANQTKCVIQNAKGDKAGAIQSMKQSVKGAYSSTKENMLRKLGYKLEATDLNNSDLHMPADPLGFAKWMAIIPPFPKSYKEQMLLPPKWKDFYQQILDERTKLSEKASRLNMEYADSLVKRAERFKANPFKNQFKEPYLYAKADIILKYYTDDKDGHNAAKAKMINEEMKLTYDNMETYKTNAYQKYEKLKRRYFDPIGEGQQLPPGDMCKEVINLYNSWIKSSNSELEAFTIDFLKYKSKRLEAIAYFTQYTTDLQPLIDFTETSMKLAFLADLENIKPLLDYQSNFAWGCIQSELEKSHEENRKLADWDDLHCDKNITFSVPGIGSYHFSCNATSVNLDPLILPFKASFEQNLNTGEFVNATGSVGYGPVDVGAEYDFVKDNGAAFVEASTTVINENHGPIKINAGVKGRATIEFDKNGPCGLELEASGSVKVGNDAITVKGDTNVKWGWEAGGSGEAKGSIDSKALSTAIKAINFIKK</sequence>
<reference evidence="2 3" key="1">
    <citation type="submission" date="2017-11" db="EMBL/GenBank/DDBJ databases">
        <title>Genomic Encyclopedia of Archaeal and Bacterial Type Strains, Phase II (KMG-II): From Individual Species to Whole Genera.</title>
        <authorList>
            <person name="Goeker M."/>
        </authorList>
    </citation>
    <scope>NUCLEOTIDE SEQUENCE [LARGE SCALE GENOMIC DNA]</scope>
    <source>
        <strain evidence="2 3">DSM 27268</strain>
    </source>
</reference>
<organism evidence="2 3">
    <name type="scientific">Thermoflavifilum aggregans</name>
    <dbReference type="NCBI Taxonomy" id="454188"/>
    <lineage>
        <taxon>Bacteria</taxon>
        <taxon>Pseudomonadati</taxon>
        <taxon>Bacteroidota</taxon>
        <taxon>Chitinophagia</taxon>
        <taxon>Chitinophagales</taxon>
        <taxon>Chitinophagaceae</taxon>
        <taxon>Thermoflavifilum</taxon>
    </lineage>
</organism>
<feature type="repeat" description="TPR" evidence="1">
    <location>
        <begin position="208"/>
        <end position="241"/>
    </location>
</feature>
<dbReference type="InterPro" id="IPR011990">
    <property type="entry name" value="TPR-like_helical_dom_sf"/>
</dbReference>
<proteinExistence type="predicted"/>
<keyword evidence="1" id="KW-0802">TPR repeat</keyword>
<evidence type="ECO:0000313" key="3">
    <source>
        <dbReference type="Proteomes" id="UP000230000"/>
    </source>
</evidence>
<dbReference type="EMBL" id="PGFG01000001">
    <property type="protein sequence ID" value="PJJ75044.1"/>
    <property type="molecule type" value="Genomic_DNA"/>
</dbReference>
<dbReference type="Proteomes" id="UP000230000">
    <property type="component" value="Unassembled WGS sequence"/>
</dbReference>
<keyword evidence="3" id="KW-1185">Reference proteome</keyword>
<dbReference type="Gene3D" id="1.25.40.10">
    <property type="entry name" value="Tetratricopeptide repeat domain"/>
    <property type="match status" value="1"/>
</dbReference>
<evidence type="ECO:0000256" key="1">
    <source>
        <dbReference type="PROSITE-ProRule" id="PRU00339"/>
    </source>
</evidence>
<dbReference type="PROSITE" id="PS50005">
    <property type="entry name" value="TPR"/>
    <property type="match status" value="1"/>
</dbReference>
<dbReference type="InterPro" id="IPR019734">
    <property type="entry name" value="TPR_rpt"/>
</dbReference>
<comment type="caution">
    <text evidence="2">The sequence shown here is derived from an EMBL/GenBank/DDBJ whole genome shotgun (WGS) entry which is preliminary data.</text>
</comment>
<dbReference type="OrthoDB" id="637176at2"/>
<evidence type="ECO:0000313" key="2">
    <source>
        <dbReference type="EMBL" id="PJJ75044.1"/>
    </source>
</evidence>
<dbReference type="AlphaFoldDB" id="A0A2M9CT09"/>
<protein>
    <submittedName>
        <fullName evidence="2">Uncharacterized protein</fullName>
    </submittedName>
</protein>
<accession>A0A2M9CT09</accession>
<dbReference type="RefSeq" id="WP_157853746.1">
    <property type="nucleotide sequence ID" value="NZ_PGFG01000001.1"/>
</dbReference>